<evidence type="ECO:0000313" key="1">
    <source>
        <dbReference type="EMBL" id="GLI91991.1"/>
    </source>
</evidence>
<keyword evidence="2" id="KW-1185">Reference proteome</keyword>
<protein>
    <recommendedName>
        <fullName evidence="3">Flagellar basal body-associated protein FliL</fullName>
    </recommendedName>
</protein>
<reference evidence="1" key="1">
    <citation type="journal article" date="2023" name="Int. J. Syst. Evol. Microbiol.">
        <title>Methylocystis iwaonis sp. nov., a type II methane-oxidizing bacterium from surface soil of a rice paddy field in Japan, and emended description of the genus Methylocystis (ex Whittenbury et al. 1970) Bowman et al. 1993.</title>
        <authorList>
            <person name="Kaise H."/>
            <person name="Sawadogo J.B."/>
            <person name="Alam M.S."/>
            <person name="Ueno C."/>
            <person name="Dianou D."/>
            <person name="Shinjo R."/>
            <person name="Asakawa S."/>
        </authorList>
    </citation>
    <scope>NUCLEOTIDE SEQUENCE</scope>
    <source>
        <strain evidence="1">LMG27198</strain>
    </source>
</reference>
<evidence type="ECO:0000313" key="2">
    <source>
        <dbReference type="Proteomes" id="UP001144323"/>
    </source>
</evidence>
<evidence type="ECO:0008006" key="3">
    <source>
        <dbReference type="Google" id="ProtNLM"/>
    </source>
</evidence>
<organism evidence="1 2">
    <name type="scientific">Methylocystis echinoides</name>
    <dbReference type="NCBI Taxonomy" id="29468"/>
    <lineage>
        <taxon>Bacteria</taxon>
        <taxon>Pseudomonadati</taxon>
        <taxon>Pseudomonadota</taxon>
        <taxon>Alphaproteobacteria</taxon>
        <taxon>Hyphomicrobiales</taxon>
        <taxon>Methylocystaceae</taxon>
        <taxon>Methylocystis</taxon>
    </lineage>
</organism>
<dbReference type="EMBL" id="BSEC01000001">
    <property type="protein sequence ID" value="GLI91991.1"/>
    <property type="molecule type" value="Genomic_DNA"/>
</dbReference>
<gene>
    <name evidence="1" type="ORF">LMG27198_09830</name>
</gene>
<proteinExistence type="predicted"/>
<accession>A0A9W6GS25</accession>
<sequence length="153" mass="16757">MNQALIVGIWACLVTLAGAYGGVYWRQQSVNATATAAHEEKLEPHKVKPITVPIIADGVLKGYIAAEFTLMTPKSDPHGAHGASIDPEGYAMDEAFRLIYGENKVDFTNMQTSDLAQLTSRITANVNKRLGSELIKETLVKNFAFIPREELPQ</sequence>
<name>A0A9W6GS25_9HYPH</name>
<dbReference type="Proteomes" id="UP001144323">
    <property type="component" value="Unassembled WGS sequence"/>
</dbReference>
<dbReference type="AlphaFoldDB" id="A0A9W6GS25"/>
<comment type="caution">
    <text evidence="1">The sequence shown here is derived from an EMBL/GenBank/DDBJ whole genome shotgun (WGS) entry which is preliminary data.</text>
</comment>
<dbReference type="RefSeq" id="WP_281800934.1">
    <property type="nucleotide sequence ID" value="NZ_BSEC01000001.1"/>
</dbReference>